<dbReference type="AlphaFoldDB" id="A0A7J7XQW3"/>
<proteinExistence type="predicted"/>
<feature type="chain" id="PRO_5029837422" description="Secreted protein" evidence="1">
    <location>
        <begin position="28"/>
        <end position="127"/>
    </location>
</feature>
<evidence type="ECO:0000313" key="3">
    <source>
        <dbReference type="Proteomes" id="UP000585614"/>
    </source>
</evidence>
<feature type="signal peptide" evidence="1">
    <location>
        <begin position="1"/>
        <end position="27"/>
    </location>
</feature>
<dbReference type="Proteomes" id="UP000585614">
    <property type="component" value="Unassembled WGS sequence"/>
</dbReference>
<protein>
    <recommendedName>
        <fullName evidence="4">Secreted protein</fullName>
    </recommendedName>
</protein>
<accession>A0A7J7XQW3</accession>
<evidence type="ECO:0000313" key="2">
    <source>
        <dbReference type="EMBL" id="KAF6351650.1"/>
    </source>
</evidence>
<organism evidence="2 3">
    <name type="scientific">Rhinolophus ferrumequinum</name>
    <name type="common">Greater horseshoe bat</name>
    <dbReference type="NCBI Taxonomy" id="59479"/>
    <lineage>
        <taxon>Eukaryota</taxon>
        <taxon>Metazoa</taxon>
        <taxon>Chordata</taxon>
        <taxon>Craniata</taxon>
        <taxon>Vertebrata</taxon>
        <taxon>Euteleostomi</taxon>
        <taxon>Mammalia</taxon>
        <taxon>Eutheria</taxon>
        <taxon>Laurasiatheria</taxon>
        <taxon>Chiroptera</taxon>
        <taxon>Yinpterochiroptera</taxon>
        <taxon>Rhinolophoidea</taxon>
        <taxon>Rhinolophidae</taxon>
        <taxon>Rhinolophinae</taxon>
        <taxon>Rhinolophus</taxon>
    </lineage>
</organism>
<comment type="caution">
    <text evidence="2">The sequence shown here is derived from an EMBL/GenBank/DDBJ whole genome shotgun (WGS) entry which is preliminary data.</text>
</comment>
<evidence type="ECO:0008006" key="4">
    <source>
        <dbReference type="Google" id="ProtNLM"/>
    </source>
</evidence>
<reference evidence="2 3" key="1">
    <citation type="journal article" date="2020" name="Nature">
        <title>Six reference-quality genomes reveal evolution of bat adaptations.</title>
        <authorList>
            <person name="Jebb D."/>
            <person name="Huang Z."/>
            <person name="Pippel M."/>
            <person name="Hughes G.M."/>
            <person name="Lavrichenko K."/>
            <person name="Devanna P."/>
            <person name="Winkler S."/>
            <person name="Jermiin L.S."/>
            <person name="Skirmuntt E.C."/>
            <person name="Katzourakis A."/>
            <person name="Burkitt-Gray L."/>
            <person name="Ray D.A."/>
            <person name="Sullivan K.A.M."/>
            <person name="Roscito J.G."/>
            <person name="Kirilenko B.M."/>
            <person name="Davalos L.M."/>
            <person name="Corthals A.P."/>
            <person name="Power M.L."/>
            <person name="Jones G."/>
            <person name="Ransome R.D."/>
            <person name="Dechmann D.K.N."/>
            <person name="Locatelli A.G."/>
            <person name="Puechmaille S.J."/>
            <person name="Fedrigo O."/>
            <person name="Jarvis E.D."/>
            <person name="Hiller M."/>
            <person name="Vernes S.C."/>
            <person name="Myers E.W."/>
            <person name="Teeling E.C."/>
        </authorList>
    </citation>
    <scope>NUCLEOTIDE SEQUENCE [LARGE SCALE GENOMIC DNA]</scope>
    <source>
        <strain evidence="2">MRhiFer1</strain>
        <tissue evidence="2">Lung</tissue>
    </source>
</reference>
<keyword evidence="1" id="KW-0732">Signal</keyword>
<gene>
    <name evidence="2" type="ORF">mRhiFer1_010154</name>
</gene>
<name>A0A7J7XQW3_RHIFE</name>
<dbReference type="EMBL" id="JACAGC010000008">
    <property type="protein sequence ID" value="KAF6351650.1"/>
    <property type="molecule type" value="Genomic_DNA"/>
</dbReference>
<evidence type="ECO:0000256" key="1">
    <source>
        <dbReference type="SAM" id="SignalP"/>
    </source>
</evidence>
<sequence length="127" mass="14366">MLKCAVSFCNLKVCSYFSLLLWSHVYSLCTCNMQNMKRPLASRSLHSHGAADASKLLLVHLEHCLAINYTIFGRNRWPTVQKQRAMLNFRALILSLHCISSAVHKLLFPGAVQAMLINVNQKRNHSA</sequence>